<dbReference type="Gramene" id="ONK67538">
    <property type="protein sequence ID" value="ONK67538"/>
    <property type="gene ID" value="A4U43_C05F1080"/>
</dbReference>
<evidence type="ECO:0000313" key="3">
    <source>
        <dbReference type="Proteomes" id="UP000243459"/>
    </source>
</evidence>
<dbReference type="Proteomes" id="UP000243459">
    <property type="component" value="Chromosome 5"/>
</dbReference>
<feature type="region of interest" description="Disordered" evidence="1">
    <location>
        <begin position="1"/>
        <end position="43"/>
    </location>
</feature>
<feature type="region of interest" description="Disordered" evidence="1">
    <location>
        <begin position="131"/>
        <end position="154"/>
    </location>
</feature>
<keyword evidence="3" id="KW-1185">Reference proteome</keyword>
<evidence type="ECO:0000313" key="2">
    <source>
        <dbReference type="EMBL" id="ONK67538.1"/>
    </source>
</evidence>
<dbReference type="AlphaFoldDB" id="A0A5P1ENF7"/>
<organism evidence="2 3">
    <name type="scientific">Asparagus officinalis</name>
    <name type="common">Garden asparagus</name>
    <dbReference type="NCBI Taxonomy" id="4686"/>
    <lineage>
        <taxon>Eukaryota</taxon>
        <taxon>Viridiplantae</taxon>
        <taxon>Streptophyta</taxon>
        <taxon>Embryophyta</taxon>
        <taxon>Tracheophyta</taxon>
        <taxon>Spermatophyta</taxon>
        <taxon>Magnoliopsida</taxon>
        <taxon>Liliopsida</taxon>
        <taxon>Asparagales</taxon>
        <taxon>Asparagaceae</taxon>
        <taxon>Asparagoideae</taxon>
        <taxon>Asparagus</taxon>
    </lineage>
</organism>
<feature type="compositionally biased region" description="Basic residues" evidence="1">
    <location>
        <begin position="67"/>
        <end position="78"/>
    </location>
</feature>
<feature type="compositionally biased region" description="Basic and acidic residues" evidence="1">
    <location>
        <begin position="19"/>
        <end position="36"/>
    </location>
</feature>
<gene>
    <name evidence="2" type="ORF">A4U43_C05F1080</name>
</gene>
<accession>A0A5P1ENF7</accession>
<proteinExistence type="predicted"/>
<sequence length="154" mass="15875">MPPLRLARQQTNGVDGGAESERDRSGLESATSERGRSSGPARSARFAALSLRSADAAAVAGDATTLKPRRRARGRRSGRCTGGPRRGRWLRLGAWVSGLAGLRGGGVARGSLRWGDVRGLGLGLGRLGGERVGEGTGRGWARSGGEEDGAGGDR</sequence>
<dbReference type="EMBL" id="CM007385">
    <property type="protein sequence ID" value="ONK67538.1"/>
    <property type="molecule type" value="Genomic_DNA"/>
</dbReference>
<reference evidence="3" key="1">
    <citation type="journal article" date="2017" name="Nat. Commun.">
        <title>The asparagus genome sheds light on the origin and evolution of a young Y chromosome.</title>
        <authorList>
            <person name="Harkess A."/>
            <person name="Zhou J."/>
            <person name="Xu C."/>
            <person name="Bowers J.E."/>
            <person name="Van der Hulst R."/>
            <person name="Ayyampalayam S."/>
            <person name="Mercati F."/>
            <person name="Riccardi P."/>
            <person name="McKain M.R."/>
            <person name="Kakrana A."/>
            <person name="Tang H."/>
            <person name="Ray J."/>
            <person name="Groenendijk J."/>
            <person name="Arikit S."/>
            <person name="Mathioni S.M."/>
            <person name="Nakano M."/>
            <person name="Shan H."/>
            <person name="Telgmann-Rauber A."/>
            <person name="Kanno A."/>
            <person name="Yue Z."/>
            <person name="Chen H."/>
            <person name="Li W."/>
            <person name="Chen Y."/>
            <person name="Xu X."/>
            <person name="Zhang Y."/>
            <person name="Luo S."/>
            <person name="Chen H."/>
            <person name="Gao J."/>
            <person name="Mao Z."/>
            <person name="Pires J.C."/>
            <person name="Luo M."/>
            <person name="Kudrna D."/>
            <person name="Wing R.A."/>
            <person name="Meyers B.C."/>
            <person name="Yi K."/>
            <person name="Kong H."/>
            <person name="Lavrijsen P."/>
            <person name="Sunseri F."/>
            <person name="Falavigna A."/>
            <person name="Ye Y."/>
            <person name="Leebens-Mack J.H."/>
            <person name="Chen G."/>
        </authorList>
    </citation>
    <scope>NUCLEOTIDE SEQUENCE [LARGE SCALE GENOMIC DNA]</scope>
    <source>
        <strain evidence="3">cv. DH0086</strain>
    </source>
</reference>
<protein>
    <submittedName>
        <fullName evidence="2">Uncharacterized protein</fullName>
    </submittedName>
</protein>
<name>A0A5P1ENF7_ASPOF</name>
<feature type="region of interest" description="Disordered" evidence="1">
    <location>
        <begin position="57"/>
        <end position="85"/>
    </location>
</feature>
<evidence type="ECO:0000256" key="1">
    <source>
        <dbReference type="SAM" id="MobiDB-lite"/>
    </source>
</evidence>